<evidence type="ECO:0000256" key="9">
    <source>
        <dbReference type="ARBA" id="ARBA00022777"/>
    </source>
</evidence>
<feature type="domain" description="Bulb-type lectin" evidence="17">
    <location>
        <begin position="25"/>
        <end position="144"/>
    </location>
</feature>
<dbReference type="PROSITE" id="PS50011">
    <property type="entry name" value="PROTEIN_KINASE_DOM"/>
    <property type="match status" value="1"/>
</dbReference>
<comment type="subcellular location">
    <subcellularLocation>
        <location evidence="1">Cell membrane</location>
        <topology evidence="1">Single-pass membrane protein</topology>
    </subcellularLocation>
</comment>
<dbReference type="InterPro" id="IPR003591">
    <property type="entry name" value="Leu-rich_rpt_typical-subtyp"/>
</dbReference>
<evidence type="ECO:0000256" key="3">
    <source>
        <dbReference type="ARBA" id="ARBA00022614"/>
    </source>
</evidence>
<evidence type="ECO:0000256" key="7">
    <source>
        <dbReference type="ARBA" id="ARBA00022737"/>
    </source>
</evidence>
<dbReference type="GO" id="GO:0005524">
    <property type="term" value="F:ATP binding"/>
    <property type="evidence" value="ECO:0007669"/>
    <property type="project" value="UniProtKB-UniRule"/>
</dbReference>
<dbReference type="InterPro" id="IPR008271">
    <property type="entry name" value="Ser/Thr_kinase_AS"/>
</dbReference>
<evidence type="ECO:0000256" key="12">
    <source>
        <dbReference type="ARBA" id="ARBA00023136"/>
    </source>
</evidence>
<sequence>MASSSFSKVLLILTLLNLSATLAERILLGSELSASSNQSWISDNGTFAFGFASLTSDDNLLLAIWYAGLPGDQTVVWSPNRESLVGKDATVKLDQTGNLQLFDRNKLIWGSNTSNHGIEFAYLSDSGNFLLCINENQSAWESFWHPSDTLLPGQQLTASLELTSKKSLLGYYSLKMLQQHTSLSLALDYIPLPESQTNYSYWSSPQISNATGEVVAMLDNFGNFAIMYGKSAAGAVYVHKNDSSSSSALRRISIGMDGNLHLYQWNSSNIWVSLWAAVSNPCQVAGICGDNICILNGTNNSGASCKNLPELQPHSQDCNAKRKMEMIPQTNYYFSGSSTIANYTGLSTSSECGDHCLSDCECVASVYGIVDEEAYCWTLNSMLFGGLQDPSSTLYMKVGENQTSGESGQNGGRSNESSSSSSHHYEIIIPLLFCFFALILLLVLLLGFSIKRRKKLQQRLCSSLSLPGAPVYFSFHDLQMATNNFSRLLGTGGFGSVYKGTLRDGTLVAVKKLERMLPHGEREFVTEVSTIGAMHHMNLVNLCGFCSERSHRLLVYEYMSNGSLDKWIFLSSNHQSRILEWKTRFQISTSIAQGIAYFHEQCKNRIIHCDIKPENILLDENFCPKVSDFGLAKLMSREHSHVITMVRGTRGYLAPEWISNRPITVKADVYSYGVLLLEIIGGRRNLDMSLDAEEFFYPSFAFKEMTNGTPMRAADKRLKGNIEQEELLRALRAAFWCIQDEAMVRPSMGEVVKMLEGSVDINEPPMPQAVLEFVEEGLHTVYNAMKRGFLYEDLTSSALTSSSVVQSRGLSQATCSNSTMSPSKGLISSFQIKPNGPINPSAPASFKTRSLKMRSRVLLLFLFLRPCFSEFTVVTSDSSNLVDSPQTGFSSRARTDPNEQRAVYEIMAATGNTWAASIPDVCRGRWHGIECMPDSDDVYHVVSLSFGALSDDTAFPTCDDAPHGGATLSPAVLRLPHLRSLFFYRCLTANPQPIPAFLGRLGSTLRSLVLRDNGHVGPIPPELSNLTLLRVLDLHGNRLGYSIPSSFSSLINLQLLDLSGNQLGGAVPELSSPTLSVLDLNHNLLHCRIPSSLSNCESLLKIDLSRNRFIGSIPDSLKSLQNLILLDLSHNSLSGGLPCSSKNGYISLQSLILSGNPMISATIPEDCFAGMKKLNTLILSGMGLEGPIPESMSELQNLRVLHLDENKLNGSIPDSFKGLDKLSELRLEDNRLVGRIPFEKEMMWRMGRKLKVSNNSGLCFEMGNGGDEGLESMAGISYCDPETMWRVGEENSGRVGTKHLSAWMGGGWRNSVVSRSSAEIRAIGVLQICFLLVMFFIFLVV</sequence>
<feature type="domain" description="Protein kinase" evidence="16">
    <location>
        <begin position="483"/>
        <end position="799"/>
    </location>
</feature>
<evidence type="ECO:0000256" key="15">
    <source>
        <dbReference type="SAM" id="SignalP"/>
    </source>
</evidence>
<evidence type="ECO:0000256" key="5">
    <source>
        <dbReference type="ARBA" id="ARBA00022692"/>
    </source>
</evidence>
<evidence type="ECO:0000256" key="11">
    <source>
        <dbReference type="ARBA" id="ARBA00022989"/>
    </source>
</evidence>
<protein>
    <submittedName>
        <fullName evidence="18">G-type lectin S-receptor-like serine/threonine-protein kinase</fullName>
    </submittedName>
</protein>
<dbReference type="InterPro" id="IPR000719">
    <property type="entry name" value="Prot_kinase_dom"/>
</dbReference>
<evidence type="ECO:0000256" key="13">
    <source>
        <dbReference type="PROSITE-ProRule" id="PRU10141"/>
    </source>
</evidence>
<proteinExistence type="predicted"/>
<dbReference type="Pfam" id="PF13855">
    <property type="entry name" value="LRR_8"/>
    <property type="match status" value="2"/>
</dbReference>
<dbReference type="SUPFAM" id="SSF52058">
    <property type="entry name" value="L domain-like"/>
    <property type="match status" value="1"/>
</dbReference>
<keyword evidence="18" id="KW-0675">Receptor</keyword>
<feature type="transmembrane region" description="Helical" evidence="14">
    <location>
        <begin position="427"/>
        <end position="450"/>
    </location>
</feature>
<evidence type="ECO:0000256" key="4">
    <source>
        <dbReference type="ARBA" id="ARBA00022679"/>
    </source>
</evidence>
<feature type="transmembrane region" description="Helical" evidence="14">
    <location>
        <begin position="1320"/>
        <end position="1340"/>
    </location>
</feature>
<dbReference type="SUPFAM" id="SSF56112">
    <property type="entry name" value="Protein kinase-like (PK-like)"/>
    <property type="match status" value="1"/>
</dbReference>
<dbReference type="SMART" id="SM00220">
    <property type="entry name" value="S_TKc"/>
    <property type="match status" value="1"/>
</dbReference>
<dbReference type="SUPFAM" id="SSF51110">
    <property type="entry name" value="alpha-D-mannose-specific plant lectins"/>
    <property type="match status" value="1"/>
</dbReference>
<keyword evidence="7" id="KW-0677">Repeat</keyword>
<dbReference type="InterPro" id="IPR017441">
    <property type="entry name" value="Protein_kinase_ATP_BS"/>
</dbReference>
<keyword evidence="18" id="KW-0430">Lectin</keyword>
<keyword evidence="2" id="KW-1003">Cell membrane</keyword>
<dbReference type="GO" id="GO:0005886">
    <property type="term" value="C:plasma membrane"/>
    <property type="evidence" value="ECO:0007669"/>
    <property type="project" value="UniProtKB-SubCell"/>
</dbReference>
<dbReference type="PANTHER" id="PTHR47974:SF29">
    <property type="entry name" value="RECEPTOR-LIKE SERINE_THREONINE-PROTEIN KINASE"/>
    <property type="match status" value="1"/>
</dbReference>
<evidence type="ECO:0000256" key="6">
    <source>
        <dbReference type="ARBA" id="ARBA00022729"/>
    </source>
</evidence>
<keyword evidence="4" id="KW-0808">Transferase</keyword>
<evidence type="ECO:0000256" key="14">
    <source>
        <dbReference type="SAM" id="Phobius"/>
    </source>
</evidence>
<feature type="binding site" evidence="13">
    <location>
        <position position="512"/>
    </location>
    <ligand>
        <name>ATP</name>
        <dbReference type="ChEBI" id="CHEBI:30616"/>
    </ligand>
</feature>
<dbReference type="SMART" id="SM00108">
    <property type="entry name" value="B_lectin"/>
    <property type="match status" value="1"/>
</dbReference>
<keyword evidence="5 14" id="KW-0812">Transmembrane</keyword>
<dbReference type="Gene3D" id="2.90.10.10">
    <property type="entry name" value="Bulb-type lectin domain"/>
    <property type="match status" value="2"/>
</dbReference>
<keyword evidence="11 14" id="KW-1133">Transmembrane helix</keyword>
<dbReference type="CDD" id="cd00028">
    <property type="entry name" value="B_lectin"/>
    <property type="match status" value="1"/>
</dbReference>
<dbReference type="InterPro" id="IPR001480">
    <property type="entry name" value="Bulb-type_lectin_dom"/>
</dbReference>
<organism evidence="18 19">
    <name type="scientific">Dendrobium catenatum</name>
    <dbReference type="NCBI Taxonomy" id="906689"/>
    <lineage>
        <taxon>Eukaryota</taxon>
        <taxon>Viridiplantae</taxon>
        <taxon>Streptophyta</taxon>
        <taxon>Embryophyta</taxon>
        <taxon>Tracheophyta</taxon>
        <taxon>Spermatophyta</taxon>
        <taxon>Magnoliopsida</taxon>
        <taxon>Liliopsida</taxon>
        <taxon>Asparagales</taxon>
        <taxon>Orchidaceae</taxon>
        <taxon>Epidendroideae</taxon>
        <taxon>Malaxideae</taxon>
        <taxon>Dendrobiinae</taxon>
        <taxon>Dendrobium</taxon>
    </lineage>
</organism>
<dbReference type="Pfam" id="PF00069">
    <property type="entry name" value="Pkinase"/>
    <property type="match status" value="1"/>
</dbReference>
<dbReference type="FunFam" id="3.30.200.20:FF:000178">
    <property type="entry name" value="serine/threonine-protein kinase PBS1-like"/>
    <property type="match status" value="1"/>
</dbReference>
<dbReference type="InterPro" id="IPR001611">
    <property type="entry name" value="Leu-rich_rpt"/>
</dbReference>
<evidence type="ECO:0000313" key="19">
    <source>
        <dbReference type="Proteomes" id="UP000233837"/>
    </source>
</evidence>
<dbReference type="Gene3D" id="3.30.200.20">
    <property type="entry name" value="Phosphorylase Kinase, domain 1"/>
    <property type="match status" value="1"/>
</dbReference>
<evidence type="ECO:0000256" key="2">
    <source>
        <dbReference type="ARBA" id="ARBA00022475"/>
    </source>
</evidence>
<evidence type="ECO:0000313" key="18">
    <source>
        <dbReference type="EMBL" id="PKU65160.1"/>
    </source>
</evidence>
<dbReference type="GO" id="GO:0030246">
    <property type="term" value="F:carbohydrate binding"/>
    <property type="evidence" value="ECO:0007669"/>
    <property type="project" value="UniProtKB-KW"/>
</dbReference>
<evidence type="ECO:0000259" key="16">
    <source>
        <dbReference type="PROSITE" id="PS50011"/>
    </source>
</evidence>
<dbReference type="GO" id="GO:0051707">
    <property type="term" value="P:response to other organism"/>
    <property type="evidence" value="ECO:0007669"/>
    <property type="project" value="UniProtKB-ARBA"/>
</dbReference>
<dbReference type="Gene3D" id="3.80.10.10">
    <property type="entry name" value="Ribonuclease Inhibitor"/>
    <property type="match status" value="3"/>
</dbReference>
<dbReference type="PROSITE" id="PS50927">
    <property type="entry name" value="BULB_LECTIN"/>
    <property type="match status" value="1"/>
</dbReference>
<dbReference type="InterPro" id="IPR032675">
    <property type="entry name" value="LRR_dom_sf"/>
</dbReference>
<dbReference type="CDD" id="cd14066">
    <property type="entry name" value="STKc_IRAK"/>
    <property type="match status" value="1"/>
</dbReference>
<dbReference type="SMART" id="SM00369">
    <property type="entry name" value="LRR_TYP"/>
    <property type="match status" value="5"/>
</dbReference>
<dbReference type="InterPro" id="IPR011009">
    <property type="entry name" value="Kinase-like_dom_sf"/>
</dbReference>
<dbReference type="Gene3D" id="1.10.510.10">
    <property type="entry name" value="Transferase(Phosphotransferase) domain 1"/>
    <property type="match status" value="1"/>
</dbReference>
<dbReference type="InterPro" id="IPR036426">
    <property type="entry name" value="Bulb-type_lectin_dom_sf"/>
</dbReference>
<keyword evidence="3" id="KW-0433">Leucine-rich repeat</keyword>
<dbReference type="Pfam" id="PF01453">
    <property type="entry name" value="B_lectin"/>
    <property type="match status" value="1"/>
</dbReference>
<keyword evidence="19" id="KW-1185">Reference proteome</keyword>
<dbReference type="GO" id="GO:0004672">
    <property type="term" value="F:protein kinase activity"/>
    <property type="evidence" value="ECO:0007669"/>
    <property type="project" value="InterPro"/>
</dbReference>
<reference evidence="18 19" key="2">
    <citation type="journal article" date="2017" name="Nature">
        <title>The Apostasia genome and the evolution of orchids.</title>
        <authorList>
            <person name="Zhang G.Q."/>
            <person name="Liu K.W."/>
            <person name="Li Z."/>
            <person name="Lohaus R."/>
            <person name="Hsiao Y.Y."/>
            <person name="Niu S.C."/>
            <person name="Wang J.Y."/>
            <person name="Lin Y.C."/>
            <person name="Xu Q."/>
            <person name="Chen L.J."/>
            <person name="Yoshida K."/>
            <person name="Fujiwara S."/>
            <person name="Wang Z.W."/>
            <person name="Zhang Y.Q."/>
            <person name="Mitsuda N."/>
            <person name="Wang M."/>
            <person name="Liu G.H."/>
            <person name="Pecoraro L."/>
            <person name="Huang H.X."/>
            <person name="Xiao X.J."/>
            <person name="Lin M."/>
            <person name="Wu X.Y."/>
            <person name="Wu W.L."/>
            <person name="Chen Y.Y."/>
            <person name="Chang S.B."/>
            <person name="Sakamoto S."/>
            <person name="Ohme-Takagi M."/>
            <person name="Yagi M."/>
            <person name="Zeng S.J."/>
            <person name="Shen C.Y."/>
            <person name="Yeh C.M."/>
            <person name="Luo Y.B."/>
            <person name="Tsai W.C."/>
            <person name="Van de Peer Y."/>
            <person name="Liu Z.J."/>
        </authorList>
    </citation>
    <scope>NUCLEOTIDE SEQUENCE [LARGE SCALE GENOMIC DNA]</scope>
    <source>
        <tissue evidence="18">The whole plant</tissue>
    </source>
</reference>
<dbReference type="EMBL" id="KZ503378">
    <property type="protein sequence ID" value="PKU65160.1"/>
    <property type="molecule type" value="Genomic_DNA"/>
</dbReference>
<evidence type="ECO:0000256" key="1">
    <source>
        <dbReference type="ARBA" id="ARBA00004162"/>
    </source>
</evidence>
<keyword evidence="9 18" id="KW-0418">Kinase</keyword>
<feature type="signal peptide" evidence="15">
    <location>
        <begin position="1"/>
        <end position="23"/>
    </location>
</feature>
<name>A0A2I0VP31_9ASPA</name>
<dbReference type="FunFam" id="1.10.510.10:FF:000384">
    <property type="entry name" value="G-type lectin S-receptor-like serine/threonine-protein kinase"/>
    <property type="match status" value="1"/>
</dbReference>
<gene>
    <name evidence="18" type="ORF">MA16_Dca004776</name>
</gene>
<keyword evidence="10 13" id="KW-0067">ATP-binding</keyword>
<keyword evidence="6 15" id="KW-0732">Signal</keyword>
<dbReference type="Proteomes" id="UP000233837">
    <property type="component" value="Unassembled WGS sequence"/>
</dbReference>
<reference evidence="18 19" key="1">
    <citation type="journal article" date="2016" name="Sci. Rep.">
        <title>The Dendrobium catenatum Lindl. genome sequence provides insights into polysaccharide synthase, floral development and adaptive evolution.</title>
        <authorList>
            <person name="Zhang G.Q."/>
            <person name="Xu Q."/>
            <person name="Bian C."/>
            <person name="Tsai W.C."/>
            <person name="Yeh C.M."/>
            <person name="Liu K.W."/>
            <person name="Yoshida K."/>
            <person name="Zhang L.S."/>
            <person name="Chang S.B."/>
            <person name="Chen F."/>
            <person name="Shi Y."/>
            <person name="Su Y.Y."/>
            <person name="Zhang Y.Q."/>
            <person name="Chen L.J."/>
            <person name="Yin Y."/>
            <person name="Lin M."/>
            <person name="Huang H."/>
            <person name="Deng H."/>
            <person name="Wang Z.W."/>
            <person name="Zhu S.L."/>
            <person name="Zhao X."/>
            <person name="Deng C."/>
            <person name="Niu S.C."/>
            <person name="Huang J."/>
            <person name="Wang M."/>
            <person name="Liu G.H."/>
            <person name="Yang H.J."/>
            <person name="Xiao X.J."/>
            <person name="Hsiao Y.Y."/>
            <person name="Wu W.L."/>
            <person name="Chen Y.Y."/>
            <person name="Mitsuda N."/>
            <person name="Ohme-Takagi M."/>
            <person name="Luo Y.B."/>
            <person name="Van de Peer Y."/>
            <person name="Liu Z.J."/>
        </authorList>
    </citation>
    <scope>NUCLEOTIDE SEQUENCE [LARGE SCALE GENOMIC DNA]</scope>
    <source>
        <tissue evidence="18">The whole plant</tissue>
    </source>
</reference>
<dbReference type="PROSITE" id="PS00107">
    <property type="entry name" value="PROTEIN_KINASE_ATP"/>
    <property type="match status" value="1"/>
</dbReference>
<feature type="chain" id="PRO_5014163992" evidence="15">
    <location>
        <begin position="24"/>
        <end position="1341"/>
    </location>
</feature>
<evidence type="ECO:0000256" key="8">
    <source>
        <dbReference type="ARBA" id="ARBA00022741"/>
    </source>
</evidence>
<keyword evidence="8 13" id="KW-0547">Nucleotide-binding</keyword>
<dbReference type="PANTHER" id="PTHR47974">
    <property type="entry name" value="OS07G0415500 PROTEIN"/>
    <property type="match status" value="1"/>
</dbReference>
<dbReference type="FunFam" id="3.80.10.10:FF:000269">
    <property type="entry name" value="Piriformospora indica-insensitive protein 2"/>
    <property type="match status" value="1"/>
</dbReference>
<evidence type="ECO:0000259" key="17">
    <source>
        <dbReference type="PROSITE" id="PS50927"/>
    </source>
</evidence>
<dbReference type="PROSITE" id="PS00108">
    <property type="entry name" value="PROTEIN_KINASE_ST"/>
    <property type="match status" value="1"/>
</dbReference>
<accession>A0A2I0VP31</accession>
<dbReference type="Pfam" id="PF00560">
    <property type="entry name" value="LRR_1"/>
    <property type="match status" value="2"/>
</dbReference>
<evidence type="ECO:0000256" key="10">
    <source>
        <dbReference type="ARBA" id="ARBA00022840"/>
    </source>
</evidence>
<dbReference type="FunFam" id="3.80.10.10:FF:000375">
    <property type="entry name" value="Piriformospora indica-insensitive protein 2"/>
    <property type="match status" value="1"/>
</dbReference>
<keyword evidence="12 14" id="KW-0472">Membrane</keyword>